<dbReference type="Proteomes" id="UP001176941">
    <property type="component" value="Chromosome 28"/>
</dbReference>
<accession>A0ABN8ZAN4</accession>
<proteinExistence type="predicted"/>
<dbReference type="EMBL" id="OX459964">
    <property type="protein sequence ID" value="CAI9168959.1"/>
    <property type="molecule type" value="Genomic_DNA"/>
</dbReference>
<sequence>MRQRSYLGKMLKQSEVFPSGSVVKRLCAPNAWGMGSIPGQGTKILHDARCGPKKKKKITHTICGGEHQFPHEHQDFSADLLRSSPTGPKDIPFTQGHASQTLTCFQSTHWNRSGPHLQFLTGRSGVGPNNLCVYPTSSQVMLLL</sequence>
<evidence type="ECO:0000313" key="1">
    <source>
        <dbReference type="EMBL" id="CAI9168959.1"/>
    </source>
</evidence>
<protein>
    <submittedName>
        <fullName evidence="1">Uncharacterized protein</fullName>
    </submittedName>
</protein>
<keyword evidence="2" id="KW-1185">Reference proteome</keyword>
<name>A0ABN8ZAN4_RANTA</name>
<organism evidence="1 2">
    <name type="scientific">Rangifer tarandus platyrhynchus</name>
    <name type="common">Svalbard reindeer</name>
    <dbReference type="NCBI Taxonomy" id="3082113"/>
    <lineage>
        <taxon>Eukaryota</taxon>
        <taxon>Metazoa</taxon>
        <taxon>Chordata</taxon>
        <taxon>Craniata</taxon>
        <taxon>Vertebrata</taxon>
        <taxon>Euteleostomi</taxon>
        <taxon>Mammalia</taxon>
        <taxon>Eutheria</taxon>
        <taxon>Laurasiatheria</taxon>
        <taxon>Artiodactyla</taxon>
        <taxon>Ruminantia</taxon>
        <taxon>Pecora</taxon>
        <taxon>Cervidae</taxon>
        <taxon>Odocoileinae</taxon>
        <taxon>Rangifer</taxon>
    </lineage>
</organism>
<gene>
    <name evidence="1" type="ORF">MRATA1EN1_LOCUS17921</name>
</gene>
<evidence type="ECO:0000313" key="2">
    <source>
        <dbReference type="Proteomes" id="UP001176941"/>
    </source>
</evidence>
<reference evidence="1" key="1">
    <citation type="submission" date="2023-04" db="EMBL/GenBank/DDBJ databases">
        <authorList>
            <consortium name="ELIXIR-Norway"/>
        </authorList>
    </citation>
    <scope>NUCLEOTIDE SEQUENCE [LARGE SCALE GENOMIC DNA]</scope>
</reference>